<dbReference type="RefSeq" id="WP_051112467.1">
    <property type="nucleotide sequence ID" value="NZ_CP068985.1"/>
</dbReference>
<evidence type="ECO:0008006" key="3">
    <source>
        <dbReference type="Google" id="ProtNLM"/>
    </source>
</evidence>
<accession>A0ABX8TWP6</accession>
<dbReference type="Proteomes" id="UP000824681">
    <property type="component" value="Chromosome"/>
</dbReference>
<name>A0ABX8TWP6_9ACTN</name>
<keyword evidence="2" id="KW-1185">Reference proteome</keyword>
<proteinExistence type="predicted"/>
<evidence type="ECO:0000313" key="2">
    <source>
        <dbReference type="Proteomes" id="UP000824681"/>
    </source>
</evidence>
<dbReference type="InterPro" id="IPR026337">
    <property type="entry name" value="AKG_HExxH"/>
</dbReference>
<dbReference type="EMBL" id="CP068985">
    <property type="protein sequence ID" value="QYC38877.1"/>
    <property type="molecule type" value="Genomic_DNA"/>
</dbReference>
<dbReference type="NCBIfam" id="TIGR04267">
    <property type="entry name" value="mod_HExxH"/>
    <property type="match status" value="1"/>
</dbReference>
<protein>
    <recommendedName>
        <fullName evidence="3">HEXXH motif domain-containing protein</fullName>
    </recommendedName>
</protein>
<sequence>MRPRQHRLPGDVLDRLAGGGGGAVGARHLVAAERSKLKLLTLLMVRLAAETRHPQAEAAEHAYELLAEAERKQPAAVRDVLGHPSVGAWLHATVRALDDAARLPLGPAQLGAVALVAALKAGLPCRAEVPAPGGVITLPSLGQVVLPPGGPESADLRVHADGQVEGEGLILRPDGREQPHWRPLRRLTAGDLDLLLDDLDPARWSAATVIEGRLPDDELRAWRTSLASAWDLLLRQHWTTAAETREIVRVLTPIKGPDWGMDSATTGDRFGTIAMSTPPDGRWLASTIAHEIQHAKLGAVLDVVRLLEPDEGRYYAPWRPDPRPLAGLLQGAYAYLGVSGFWRRQRAAEPDLRPHVEFARWRRSAYEVTGVLLDSGRLTGTGRRFLTGMRRTLAAWQDEPVPAEALRVARQEAETHRAAWLARAAGPGATG</sequence>
<gene>
    <name evidence="1" type="ORF">Nocox_06250</name>
</gene>
<organism evidence="1 2">
    <name type="scientific">Nonomuraea coxensis DSM 45129</name>
    <dbReference type="NCBI Taxonomy" id="1122611"/>
    <lineage>
        <taxon>Bacteria</taxon>
        <taxon>Bacillati</taxon>
        <taxon>Actinomycetota</taxon>
        <taxon>Actinomycetes</taxon>
        <taxon>Streptosporangiales</taxon>
        <taxon>Streptosporangiaceae</taxon>
        <taxon>Nonomuraea</taxon>
    </lineage>
</organism>
<reference evidence="1 2" key="1">
    <citation type="journal article" date="2021" name="ACS Chem. Biol.">
        <title>Genomic-Led Discovery of a Novel Glycopeptide Antibiotic by Nonomuraea coxensis DSM 45129.</title>
        <authorList>
            <person name="Yushchuk O."/>
            <person name="Vior N.M."/>
            <person name="Andreo-Vidal A."/>
            <person name="Berini F."/>
            <person name="Ruckert C."/>
            <person name="Busche T."/>
            <person name="Binda E."/>
            <person name="Kalinowski J."/>
            <person name="Truman A.W."/>
            <person name="Marinelli F."/>
        </authorList>
    </citation>
    <scope>NUCLEOTIDE SEQUENCE [LARGE SCALE GENOMIC DNA]</scope>
    <source>
        <strain evidence="1 2">DSM 45129</strain>
    </source>
</reference>
<evidence type="ECO:0000313" key="1">
    <source>
        <dbReference type="EMBL" id="QYC38877.1"/>
    </source>
</evidence>